<evidence type="ECO:0000313" key="2">
    <source>
        <dbReference type="EMBL" id="OGY72388.1"/>
    </source>
</evidence>
<protein>
    <submittedName>
        <fullName evidence="2">Uncharacterized protein</fullName>
    </submittedName>
</protein>
<name>A0A1G2A688_9BACT</name>
<proteinExistence type="predicted"/>
<dbReference type="AlphaFoldDB" id="A0A1G2A688"/>
<reference evidence="2 3" key="1">
    <citation type="journal article" date="2016" name="Nat. Commun.">
        <title>Thousands of microbial genomes shed light on interconnected biogeochemical processes in an aquifer system.</title>
        <authorList>
            <person name="Anantharaman K."/>
            <person name="Brown C.T."/>
            <person name="Hug L.A."/>
            <person name="Sharon I."/>
            <person name="Castelle C.J."/>
            <person name="Probst A.J."/>
            <person name="Thomas B.C."/>
            <person name="Singh A."/>
            <person name="Wilkins M.J."/>
            <person name="Karaoz U."/>
            <person name="Brodie E.L."/>
            <person name="Williams K.H."/>
            <person name="Hubbard S.S."/>
            <person name="Banfield J.F."/>
        </authorList>
    </citation>
    <scope>NUCLEOTIDE SEQUENCE [LARGE SCALE GENOMIC DNA]</scope>
</reference>
<dbReference type="EMBL" id="MHJU01000036">
    <property type="protein sequence ID" value="OGY72388.1"/>
    <property type="molecule type" value="Genomic_DNA"/>
</dbReference>
<comment type="caution">
    <text evidence="2">The sequence shown here is derived from an EMBL/GenBank/DDBJ whole genome shotgun (WGS) entry which is preliminary data.</text>
</comment>
<accession>A0A1G2A688</accession>
<feature type="region of interest" description="Disordered" evidence="1">
    <location>
        <begin position="87"/>
        <end position="112"/>
    </location>
</feature>
<organism evidence="2 3">
    <name type="scientific">Candidatus Jacksonbacteria bacterium RIFCSPLOWO2_02_FULL_44_20</name>
    <dbReference type="NCBI Taxonomy" id="1798460"/>
    <lineage>
        <taxon>Bacteria</taxon>
        <taxon>Candidatus Jacksoniibacteriota</taxon>
    </lineage>
</organism>
<gene>
    <name evidence="2" type="ORF">A3H61_03660</name>
</gene>
<sequence length="125" mass="14434">MKWQTKDNLENALLELTGRKELPRKLVLHLTKHPTVKLAWSNNRPITEDVLNCVAEQLAGNVYCRFPHKTSEDIARHLKMRMQWKGIEKNLNKPQTPRIEKPSRALNAKSRSSPIGRRPIIPLAI</sequence>
<evidence type="ECO:0000313" key="3">
    <source>
        <dbReference type="Proteomes" id="UP000178315"/>
    </source>
</evidence>
<dbReference type="Proteomes" id="UP000178315">
    <property type="component" value="Unassembled WGS sequence"/>
</dbReference>
<evidence type="ECO:0000256" key="1">
    <source>
        <dbReference type="SAM" id="MobiDB-lite"/>
    </source>
</evidence>